<sequence length="142" mass="15193">MRAITSHILGAARVQIPENNLDDLHSSREEDGTSKTMDPQDLPGSFLLADIDLIILGLGVSLSRAVGFLRGTSAVVVILVKGHVFPTIVKVRPVGYDPLALVDGFTPAEDNIAEICSSALLHNTIAQVMREGPLTVSFGKKY</sequence>
<evidence type="ECO:0000313" key="2">
    <source>
        <dbReference type="EMBL" id="GJS58097.1"/>
    </source>
</evidence>
<feature type="compositionally biased region" description="Basic and acidic residues" evidence="1">
    <location>
        <begin position="22"/>
        <end position="33"/>
    </location>
</feature>
<reference evidence="2" key="2">
    <citation type="submission" date="2022-01" db="EMBL/GenBank/DDBJ databases">
        <authorList>
            <person name="Yamashiro T."/>
            <person name="Shiraishi A."/>
            <person name="Satake H."/>
            <person name="Nakayama K."/>
        </authorList>
    </citation>
    <scope>NUCLEOTIDE SEQUENCE</scope>
</reference>
<evidence type="ECO:0000256" key="1">
    <source>
        <dbReference type="SAM" id="MobiDB-lite"/>
    </source>
</evidence>
<protein>
    <submittedName>
        <fullName evidence="2">Uncharacterized protein</fullName>
    </submittedName>
</protein>
<name>A0ABQ4WYT8_9ASTR</name>
<gene>
    <name evidence="2" type="ORF">Tco_0652881</name>
</gene>
<dbReference type="Proteomes" id="UP001151760">
    <property type="component" value="Unassembled WGS sequence"/>
</dbReference>
<keyword evidence="3" id="KW-1185">Reference proteome</keyword>
<reference evidence="2" key="1">
    <citation type="journal article" date="2022" name="Int. J. Mol. Sci.">
        <title>Draft Genome of Tanacetum Coccineum: Genomic Comparison of Closely Related Tanacetum-Family Plants.</title>
        <authorList>
            <person name="Yamashiro T."/>
            <person name="Shiraishi A."/>
            <person name="Nakayama K."/>
            <person name="Satake H."/>
        </authorList>
    </citation>
    <scope>NUCLEOTIDE SEQUENCE</scope>
</reference>
<organism evidence="2 3">
    <name type="scientific">Tanacetum coccineum</name>
    <dbReference type="NCBI Taxonomy" id="301880"/>
    <lineage>
        <taxon>Eukaryota</taxon>
        <taxon>Viridiplantae</taxon>
        <taxon>Streptophyta</taxon>
        <taxon>Embryophyta</taxon>
        <taxon>Tracheophyta</taxon>
        <taxon>Spermatophyta</taxon>
        <taxon>Magnoliopsida</taxon>
        <taxon>eudicotyledons</taxon>
        <taxon>Gunneridae</taxon>
        <taxon>Pentapetalae</taxon>
        <taxon>asterids</taxon>
        <taxon>campanulids</taxon>
        <taxon>Asterales</taxon>
        <taxon>Asteraceae</taxon>
        <taxon>Asteroideae</taxon>
        <taxon>Anthemideae</taxon>
        <taxon>Anthemidinae</taxon>
        <taxon>Tanacetum</taxon>
    </lineage>
</organism>
<comment type="caution">
    <text evidence="2">The sequence shown here is derived from an EMBL/GenBank/DDBJ whole genome shotgun (WGS) entry which is preliminary data.</text>
</comment>
<dbReference type="EMBL" id="BQNB010009055">
    <property type="protein sequence ID" value="GJS58097.1"/>
    <property type="molecule type" value="Genomic_DNA"/>
</dbReference>
<accession>A0ABQ4WYT8</accession>
<feature type="region of interest" description="Disordered" evidence="1">
    <location>
        <begin position="20"/>
        <end position="39"/>
    </location>
</feature>
<proteinExistence type="predicted"/>
<evidence type="ECO:0000313" key="3">
    <source>
        <dbReference type="Proteomes" id="UP001151760"/>
    </source>
</evidence>